<dbReference type="CDD" id="cd04196">
    <property type="entry name" value="GT_2_like_d"/>
    <property type="match status" value="1"/>
</dbReference>
<gene>
    <name evidence="2" type="ORF">HMH01_15165</name>
</gene>
<feature type="domain" description="Glycosyltransferase 2-like" evidence="1">
    <location>
        <begin position="8"/>
        <end position="137"/>
    </location>
</feature>
<keyword evidence="3" id="KW-1185">Reference proteome</keyword>
<accession>A0A849L5W2</accession>
<evidence type="ECO:0000313" key="2">
    <source>
        <dbReference type="EMBL" id="NNU81779.1"/>
    </source>
</evidence>
<dbReference type="PANTHER" id="PTHR22916:SF3">
    <property type="entry name" value="UDP-GLCNAC:BETAGAL BETA-1,3-N-ACETYLGLUCOSAMINYLTRANSFERASE-LIKE PROTEIN 1"/>
    <property type="match status" value="1"/>
</dbReference>
<dbReference type="SUPFAM" id="SSF53448">
    <property type="entry name" value="Nucleotide-diphospho-sugar transferases"/>
    <property type="match status" value="1"/>
</dbReference>
<name>A0A849L5W2_9RHOB</name>
<dbReference type="PANTHER" id="PTHR22916">
    <property type="entry name" value="GLYCOSYLTRANSFERASE"/>
    <property type="match status" value="1"/>
</dbReference>
<dbReference type="AlphaFoldDB" id="A0A849L5W2"/>
<dbReference type="InterPro" id="IPR001173">
    <property type="entry name" value="Glyco_trans_2-like"/>
</dbReference>
<keyword evidence="2" id="KW-0808">Transferase</keyword>
<sequence length="295" mass="33006">MNNPPVLVLLSTWNGEKFLKEQIDSIFSQDFDGTISILARDDGSSDATVEILRSYGPERIRVVVGENLGPARSFLTLLEWAREIEADYYALSDQDDVWKPQKIARAIECLQRSGSGLYCSALNLVDEELRPLSRYRHAGDQSLASTLIGNYATGCTCVMDREFLEHLRFPVRSSQILMHDWWLSLTASANGSARYDNESHLLYRQHGANHVGLRSSVAGVLQRGLKALRRSRDPSCLSQAQEFRAVHGADLPADASRTLTEFLAASRNMRGRLGFALRHRKSVGALSAIRYILRP</sequence>
<reference evidence="2 3" key="1">
    <citation type="submission" date="2020-05" db="EMBL/GenBank/DDBJ databases">
        <title>Gimesia benthica sp. nov., a novel planctomycete isolated from a deep-sea water sample of the Northwest Indian Ocean.</title>
        <authorList>
            <person name="Wang J."/>
            <person name="Ruan C."/>
            <person name="Song L."/>
            <person name="Zhu Y."/>
            <person name="Li A."/>
            <person name="Zheng X."/>
            <person name="Wang L."/>
            <person name="Lu Z."/>
            <person name="Huang Y."/>
            <person name="Du W."/>
            <person name="Zhou Y."/>
            <person name="Huang L."/>
            <person name="Dai X."/>
        </authorList>
    </citation>
    <scope>NUCLEOTIDE SEQUENCE [LARGE SCALE GENOMIC DNA]</scope>
    <source>
        <strain evidence="2 3">YYQ-30</strain>
    </source>
</reference>
<dbReference type="InterPro" id="IPR029044">
    <property type="entry name" value="Nucleotide-diphossugar_trans"/>
</dbReference>
<dbReference type="GO" id="GO:0016758">
    <property type="term" value="F:hexosyltransferase activity"/>
    <property type="evidence" value="ECO:0007669"/>
    <property type="project" value="UniProtKB-ARBA"/>
</dbReference>
<comment type="caution">
    <text evidence="2">The sequence shown here is derived from an EMBL/GenBank/DDBJ whole genome shotgun (WGS) entry which is preliminary data.</text>
</comment>
<dbReference type="Pfam" id="PF00535">
    <property type="entry name" value="Glycos_transf_2"/>
    <property type="match status" value="1"/>
</dbReference>
<proteinExistence type="predicted"/>
<organism evidence="2 3">
    <name type="scientific">Halovulum dunhuangense</name>
    <dbReference type="NCBI Taxonomy" id="1505036"/>
    <lineage>
        <taxon>Bacteria</taxon>
        <taxon>Pseudomonadati</taxon>
        <taxon>Pseudomonadota</taxon>
        <taxon>Alphaproteobacteria</taxon>
        <taxon>Rhodobacterales</taxon>
        <taxon>Paracoccaceae</taxon>
        <taxon>Halovulum</taxon>
    </lineage>
</organism>
<dbReference type="Gene3D" id="3.90.550.10">
    <property type="entry name" value="Spore Coat Polysaccharide Biosynthesis Protein SpsA, Chain A"/>
    <property type="match status" value="1"/>
</dbReference>
<evidence type="ECO:0000313" key="3">
    <source>
        <dbReference type="Proteomes" id="UP000572377"/>
    </source>
</evidence>
<dbReference type="EMBL" id="JABFBC010000003">
    <property type="protein sequence ID" value="NNU81779.1"/>
    <property type="molecule type" value="Genomic_DNA"/>
</dbReference>
<dbReference type="RefSeq" id="WP_171326645.1">
    <property type="nucleotide sequence ID" value="NZ_JABFBC010000003.1"/>
</dbReference>
<evidence type="ECO:0000259" key="1">
    <source>
        <dbReference type="Pfam" id="PF00535"/>
    </source>
</evidence>
<protein>
    <submittedName>
        <fullName evidence="2">Glycosyltransferase family 2 protein</fullName>
    </submittedName>
</protein>
<dbReference type="Proteomes" id="UP000572377">
    <property type="component" value="Unassembled WGS sequence"/>
</dbReference>